<gene>
    <name evidence="2" type="ORF">RFULGI_LOCUS6584</name>
</gene>
<name>A0A9N9CHW5_9GLOM</name>
<feature type="coiled-coil region" evidence="1">
    <location>
        <begin position="22"/>
        <end position="49"/>
    </location>
</feature>
<accession>A0A9N9CHW5</accession>
<dbReference type="Proteomes" id="UP000789396">
    <property type="component" value="Unassembled WGS sequence"/>
</dbReference>
<comment type="caution">
    <text evidence="2">The sequence shown here is derived from an EMBL/GenBank/DDBJ whole genome shotgun (WGS) entry which is preliminary data.</text>
</comment>
<evidence type="ECO:0000313" key="2">
    <source>
        <dbReference type="EMBL" id="CAG8600522.1"/>
    </source>
</evidence>
<protein>
    <submittedName>
        <fullName evidence="2">437_t:CDS:1</fullName>
    </submittedName>
</protein>
<reference evidence="2" key="1">
    <citation type="submission" date="2021-06" db="EMBL/GenBank/DDBJ databases">
        <authorList>
            <person name="Kallberg Y."/>
            <person name="Tangrot J."/>
            <person name="Rosling A."/>
        </authorList>
    </citation>
    <scope>NUCLEOTIDE SEQUENCE</scope>
    <source>
        <strain evidence="2">IN212</strain>
    </source>
</reference>
<dbReference type="AlphaFoldDB" id="A0A9N9CHW5"/>
<organism evidence="2 3">
    <name type="scientific">Racocetra fulgida</name>
    <dbReference type="NCBI Taxonomy" id="60492"/>
    <lineage>
        <taxon>Eukaryota</taxon>
        <taxon>Fungi</taxon>
        <taxon>Fungi incertae sedis</taxon>
        <taxon>Mucoromycota</taxon>
        <taxon>Glomeromycotina</taxon>
        <taxon>Glomeromycetes</taxon>
        <taxon>Diversisporales</taxon>
        <taxon>Gigasporaceae</taxon>
        <taxon>Racocetra</taxon>
    </lineage>
</organism>
<sequence>MHMKDLELLVRLGLPHMEKELLDPLRSKLKELQDKIDEKKAKEMKTVNEDADVFKLYAQNKLEELYGAQMAVLLYEVFDVLLKENLYYYLEKYPDKYKEIDSDLKIDTITWVNLKKQYIFATIFVTEILSKGGGKEITASDLYQEIYKMFTDNEKDYQQLIKQFIDKNKTKFLPKLKKKERNQIILLHADYKEKIETLTTKPDHKFVEEVLNTDAGNLYHQKQTIIDIFFEEYKNWREKTFPDIINRLKPKFSDQRRWEKKVKEFDDIKKNIAQTEFLNVCNKIEEKYNL</sequence>
<evidence type="ECO:0000256" key="1">
    <source>
        <dbReference type="SAM" id="Coils"/>
    </source>
</evidence>
<evidence type="ECO:0000313" key="3">
    <source>
        <dbReference type="Proteomes" id="UP000789396"/>
    </source>
</evidence>
<keyword evidence="1" id="KW-0175">Coiled coil</keyword>
<dbReference type="EMBL" id="CAJVPZ010008673">
    <property type="protein sequence ID" value="CAG8600522.1"/>
    <property type="molecule type" value="Genomic_DNA"/>
</dbReference>
<proteinExistence type="predicted"/>
<feature type="non-terminal residue" evidence="2">
    <location>
        <position position="1"/>
    </location>
</feature>
<keyword evidence="3" id="KW-1185">Reference proteome</keyword>